<proteinExistence type="predicted"/>
<feature type="domain" description="PAS" evidence="6">
    <location>
        <begin position="1"/>
        <end position="76"/>
    </location>
</feature>
<dbReference type="PANTHER" id="PTHR43304">
    <property type="entry name" value="PHYTOCHROME-LIKE PROTEIN CPH1"/>
    <property type="match status" value="1"/>
</dbReference>
<feature type="domain" description="PAC" evidence="7">
    <location>
        <begin position="362"/>
        <end position="417"/>
    </location>
</feature>
<dbReference type="OrthoDB" id="9766459at2"/>
<name>A0A5C8JHM1_9BACT</name>
<dbReference type="InterPro" id="IPR035965">
    <property type="entry name" value="PAS-like_dom_sf"/>
</dbReference>
<evidence type="ECO:0000313" key="9">
    <source>
        <dbReference type="Proteomes" id="UP000321926"/>
    </source>
</evidence>
<dbReference type="InterPro" id="IPR000700">
    <property type="entry name" value="PAS-assoc_C"/>
</dbReference>
<dbReference type="SUPFAM" id="SSF55785">
    <property type="entry name" value="PYP-like sensor domain (PAS domain)"/>
    <property type="match status" value="2"/>
</dbReference>
<keyword evidence="5" id="KW-0418">Kinase</keyword>
<protein>
    <recommendedName>
        <fullName evidence="2">histidine kinase</fullName>
        <ecNumber evidence="2">2.7.13.3</ecNumber>
    </recommendedName>
</protein>
<dbReference type="EC" id="2.7.13.3" evidence="2"/>
<evidence type="ECO:0000256" key="2">
    <source>
        <dbReference type="ARBA" id="ARBA00012438"/>
    </source>
</evidence>
<dbReference type="Proteomes" id="UP000321926">
    <property type="component" value="Unassembled WGS sequence"/>
</dbReference>
<keyword evidence="3" id="KW-0597">Phosphoprotein</keyword>
<sequence>MDLIKLLKHLPDTVVILTPDLKILDATDEYYRITMRTREELVGQDFLDSFPDNPDDPSSRNAFLLRKSLEKVLETKQPDRLEVLRYDIPRPASAGGGYDVRFWEAIHAPIPDEKGNVSYIIQKTSDVTERELSKHALALEESKFRFMADAMPQLIFTTNPEGKLTYLNQRWEQYTGEPITNLFGDKWQETIHPEDQGAFAAKWKEALQQGTEMQAELRQRDKNGNYRWHLCRSMPMHTEQGELTMWVGSYTDIHDTRNLVMELLATNEQMVALSDQVHHSFLKAEAERKVMEQLILKAPFFCCILKGPEHRYELVNENYQKLIYNRDSVGKTVAEVIPEVVEQGFIQILDKVYTTGEDFLAEAVPIKLAQVNTNELQQYYLTFIYQALRDENGNIHGILVFGYDVSDQERYRQKLQDLELSQ</sequence>
<dbReference type="GO" id="GO:0004673">
    <property type="term" value="F:protein histidine kinase activity"/>
    <property type="evidence" value="ECO:0007669"/>
    <property type="project" value="UniProtKB-EC"/>
</dbReference>
<evidence type="ECO:0000256" key="3">
    <source>
        <dbReference type="ARBA" id="ARBA00022553"/>
    </source>
</evidence>
<dbReference type="NCBIfam" id="TIGR00229">
    <property type="entry name" value="sensory_box"/>
    <property type="match status" value="1"/>
</dbReference>
<dbReference type="InterPro" id="IPR052162">
    <property type="entry name" value="Sensor_kinase/Photoreceptor"/>
</dbReference>
<feature type="domain" description="PAS" evidence="6">
    <location>
        <begin position="140"/>
        <end position="210"/>
    </location>
</feature>
<evidence type="ECO:0000313" key="8">
    <source>
        <dbReference type="EMBL" id="TXK36861.1"/>
    </source>
</evidence>
<dbReference type="Pfam" id="PF08447">
    <property type="entry name" value="PAS_3"/>
    <property type="match status" value="1"/>
</dbReference>
<gene>
    <name evidence="8" type="ORF">FVR03_16690</name>
</gene>
<dbReference type="InterPro" id="IPR001610">
    <property type="entry name" value="PAC"/>
</dbReference>
<comment type="catalytic activity">
    <reaction evidence="1">
        <text>ATP + protein L-histidine = ADP + protein N-phospho-L-histidine.</text>
        <dbReference type="EC" id="2.7.13.3"/>
    </reaction>
</comment>
<feature type="domain" description="PAC" evidence="7">
    <location>
        <begin position="213"/>
        <end position="265"/>
    </location>
</feature>
<dbReference type="InterPro" id="IPR000014">
    <property type="entry name" value="PAS"/>
</dbReference>
<dbReference type="Pfam" id="PF08448">
    <property type="entry name" value="PAS_4"/>
    <property type="match status" value="2"/>
</dbReference>
<keyword evidence="9" id="KW-1185">Reference proteome</keyword>
<evidence type="ECO:0000259" key="6">
    <source>
        <dbReference type="PROSITE" id="PS50112"/>
    </source>
</evidence>
<dbReference type="EMBL" id="VRTY01000069">
    <property type="protein sequence ID" value="TXK36861.1"/>
    <property type="molecule type" value="Genomic_DNA"/>
</dbReference>
<dbReference type="FunFam" id="3.30.450.20:FF:000099">
    <property type="entry name" value="Sensory box sensor histidine kinase"/>
    <property type="match status" value="1"/>
</dbReference>
<keyword evidence="4" id="KW-0808">Transferase</keyword>
<dbReference type="InterPro" id="IPR013656">
    <property type="entry name" value="PAS_4"/>
</dbReference>
<reference evidence="8 9" key="1">
    <citation type="submission" date="2019-08" db="EMBL/GenBank/DDBJ databases">
        <authorList>
            <person name="Shi S."/>
        </authorList>
    </citation>
    <scope>NUCLEOTIDE SEQUENCE [LARGE SCALE GENOMIC DNA]</scope>
    <source>
        <strain evidence="8 9">GY10130</strain>
    </source>
</reference>
<dbReference type="PROSITE" id="PS50113">
    <property type="entry name" value="PAC"/>
    <property type="match status" value="2"/>
</dbReference>
<evidence type="ECO:0000259" key="7">
    <source>
        <dbReference type="PROSITE" id="PS50113"/>
    </source>
</evidence>
<evidence type="ECO:0000256" key="5">
    <source>
        <dbReference type="ARBA" id="ARBA00022777"/>
    </source>
</evidence>
<evidence type="ECO:0000256" key="1">
    <source>
        <dbReference type="ARBA" id="ARBA00000085"/>
    </source>
</evidence>
<dbReference type="PROSITE" id="PS50112">
    <property type="entry name" value="PAS"/>
    <property type="match status" value="2"/>
</dbReference>
<dbReference type="CDD" id="cd00130">
    <property type="entry name" value="PAS"/>
    <property type="match status" value="2"/>
</dbReference>
<accession>A0A5C8JHM1</accession>
<dbReference type="SMART" id="SM00091">
    <property type="entry name" value="PAS"/>
    <property type="match status" value="3"/>
</dbReference>
<dbReference type="InterPro" id="IPR013655">
    <property type="entry name" value="PAS_fold_3"/>
</dbReference>
<dbReference type="SMART" id="SM00086">
    <property type="entry name" value="PAC"/>
    <property type="match status" value="2"/>
</dbReference>
<dbReference type="AlphaFoldDB" id="A0A5C8JHM1"/>
<dbReference type="PANTHER" id="PTHR43304:SF1">
    <property type="entry name" value="PAC DOMAIN-CONTAINING PROTEIN"/>
    <property type="match status" value="1"/>
</dbReference>
<organism evidence="8 9">
    <name type="scientific">Pontibacter qinzhouensis</name>
    <dbReference type="NCBI Taxonomy" id="2603253"/>
    <lineage>
        <taxon>Bacteria</taxon>
        <taxon>Pseudomonadati</taxon>
        <taxon>Bacteroidota</taxon>
        <taxon>Cytophagia</taxon>
        <taxon>Cytophagales</taxon>
        <taxon>Hymenobacteraceae</taxon>
        <taxon>Pontibacter</taxon>
    </lineage>
</organism>
<comment type="caution">
    <text evidence="8">The sequence shown here is derived from an EMBL/GenBank/DDBJ whole genome shotgun (WGS) entry which is preliminary data.</text>
</comment>
<dbReference type="Gene3D" id="3.30.450.20">
    <property type="entry name" value="PAS domain"/>
    <property type="match status" value="3"/>
</dbReference>
<evidence type="ECO:0000256" key="4">
    <source>
        <dbReference type="ARBA" id="ARBA00022679"/>
    </source>
</evidence>